<comment type="caution">
    <text evidence="2">The sequence shown here is derived from an EMBL/GenBank/DDBJ whole genome shotgun (WGS) entry which is preliminary data.</text>
</comment>
<dbReference type="AlphaFoldDB" id="A0AAD4XLC5"/>
<feature type="compositionally biased region" description="Acidic residues" evidence="1">
    <location>
        <begin position="9"/>
        <end position="22"/>
    </location>
</feature>
<evidence type="ECO:0000313" key="3">
    <source>
        <dbReference type="Proteomes" id="UP001202328"/>
    </source>
</evidence>
<gene>
    <name evidence="2" type="ORF">MKW98_031142</name>
</gene>
<dbReference type="Proteomes" id="UP001202328">
    <property type="component" value="Unassembled WGS sequence"/>
</dbReference>
<name>A0AAD4XLC5_9MAGN</name>
<dbReference type="EMBL" id="JAJJMB010008256">
    <property type="protein sequence ID" value="KAI3924891.1"/>
    <property type="molecule type" value="Genomic_DNA"/>
</dbReference>
<evidence type="ECO:0000313" key="2">
    <source>
        <dbReference type="EMBL" id="KAI3924891.1"/>
    </source>
</evidence>
<sequence length="363" mass="40711">MFGLCEGALVDEVEDEEEDPLENENAVEKEDLFEKGEEEDLVESQTVFEPKVVVDDKVSDSHKTMLDNVECLTAEIKSMKDKIGEIQTCIVLSKTKTGTPPEGHYEEGDLNGEAMQNLDGTPPKGHYEEGDFNGEAMQKLDVSPGDGSNNSELSPLYPYNPPNKEVDVSRPVAENICNSSTGKKRKRQENKPCTGHVAPVIDVSDDVTKVHGRDKRKINPSPPMLSPYTPTGKVVKKNAKKPVIINYFEEDILDQRITKKDIDDVNRFINLGIKEHGDNYNGDGTSLFSFHEYKLLLRSTGWLCGNTCSERERSSSFFTVHCPEIMGQTLQLEREMSVKSGTSFKFSFFSSFPVKHLFWTVTQ</sequence>
<evidence type="ECO:0000256" key="1">
    <source>
        <dbReference type="SAM" id="MobiDB-lite"/>
    </source>
</evidence>
<feature type="region of interest" description="Disordered" evidence="1">
    <location>
        <begin position="1"/>
        <end position="43"/>
    </location>
</feature>
<organism evidence="2 3">
    <name type="scientific">Papaver atlanticum</name>
    <dbReference type="NCBI Taxonomy" id="357466"/>
    <lineage>
        <taxon>Eukaryota</taxon>
        <taxon>Viridiplantae</taxon>
        <taxon>Streptophyta</taxon>
        <taxon>Embryophyta</taxon>
        <taxon>Tracheophyta</taxon>
        <taxon>Spermatophyta</taxon>
        <taxon>Magnoliopsida</taxon>
        <taxon>Ranunculales</taxon>
        <taxon>Papaveraceae</taxon>
        <taxon>Papaveroideae</taxon>
        <taxon>Papaver</taxon>
    </lineage>
</organism>
<keyword evidence="3" id="KW-1185">Reference proteome</keyword>
<protein>
    <submittedName>
        <fullName evidence="2">Uncharacterized protein</fullName>
    </submittedName>
</protein>
<accession>A0AAD4XLC5</accession>
<feature type="compositionally biased region" description="Basic and acidic residues" evidence="1">
    <location>
        <begin position="26"/>
        <end position="35"/>
    </location>
</feature>
<reference evidence="2" key="1">
    <citation type="submission" date="2022-04" db="EMBL/GenBank/DDBJ databases">
        <title>A functionally conserved STORR gene fusion in Papaver species that diverged 16.8 million years ago.</title>
        <authorList>
            <person name="Catania T."/>
        </authorList>
    </citation>
    <scope>NUCLEOTIDE SEQUENCE</scope>
    <source>
        <strain evidence="2">S-188037</strain>
    </source>
</reference>
<feature type="region of interest" description="Disordered" evidence="1">
    <location>
        <begin position="137"/>
        <end position="167"/>
    </location>
</feature>
<proteinExistence type="predicted"/>